<dbReference type="PaxDb" id="3880-AES91486"/>
<gene>
    <name evidence="1" type="ordered locus">MTR_4g114070</name>
</gene>
<accession>G7JCV4</accession>
<dbReference type="Proteomes" id="UP000002051">
    <property type="component" value="Chromosome 4"/>
</dbReference>
<evidence type="ECO:0000313" key="1">
    <source>
        <dbReference type="EMBL" id="AES91486.1"/>
    </source>
</evidence>
<reference evidence="1 3" key="2">
    <citation type="journal article" date="2014" name="BMC Genomics">
        <title>An improved genome release (version Mt4.0) for the model legume Medicago truncatula.</title>
        <authorList>
            <person name="Tang H."/>
            <person name="Krishnakumar V."/>
            <person name="Bidwell S."/>
            <person name="Rosen B."/>
            <person name="Chan A."/>
            <person name="Zhou S."/>
            <person name="Gentzbittel L."/>
            <person name="Childs K.L."/>
            <person name="Yandell M."/>
            <person name="Gundlach H."/>
            <person name="Mayer K.F."/>
            <person name="Schwartz D.C."/>
            <person name="Town C.D."/>
        </authorList>
    </citation>
    <scope>GENOME REANNOTATION</scope>
    <source>
        <strain evidence="2 3">cv. Jemalong A17</strain>
    </source>
</reference>
<dbReference type="Gene3D" id="3.30.1120.90">
    <property type="entry name" value="Nucleosome assembly protein"/>
    <property type="match status" value="1"/>
</dbReference>
<proteinExistence type="predicted"/>
<evidence type="ECO:0000313" key="3">
    <source>
        <dbReference type="Proteomes" id="UP000002051"/>
    </source>
</evidence>
<sequence length="91" mass="10860">MKSLTSFEVIEDRSNESKYSFVFDFEKNDYFEKSKIIKTYSHVSKKDRDENPNFTIEVENDIIWKSDMERNFSENIYISLPDECVLEAAKL</sequence>
<keyword evidence="3" id="KW-1185">Reference proteome</keyword>
<reference evidence="1 3" key="1">
    <citation type="journal article" date="2011" name="Nature">
        <title>The Medicago genome provides insight into the evolution of rhizobial symbioses.</title>
        <authorList>
            <person name="Young N.D."/>
            <person name="Debelle F."/>
            <person name="Oldroyd G.E."/>
            <person name="Geurts R."/>
            <person name="Cannon S.B."/>
            <person name="Udvardi M.K."/>
            <person name="Benedito V.A."/>
            <person name="Mayer K.F."/>
            <person name="Gouzy J."/>
            <person name="Schoof H."/>
            <person name="Van de Peer Y."/>
            <person name="Proost S."/>
            <person name="Cook D.R."/>
            <person name="Meyers B.C."/>
            <person name="Spannagl M."/>
            <person name="Cheung F."/>
            <person name="De Mita S."/>
            <person name="Krishnakumar V."/>
            <person name="Gundlach H."/>
            <person name="Zhou S."/>
            <person name="Mudge J."/>
            <person name="Bharti A.K."/>
            <person name="Murray J.D."/>
            <person name="Naoumkina M.A."/>
            <person name="Rosen B."/>
            <person name="Silverstein K.A."/>
            <person name="Tang H."/>
            <person name="Rombauts S."/>
            <person name="Zhao P.X."/>
            <person name="Zhou P."/>
            <person name="Barbe V."/>
            <person name="Bardou P."/>
            <person name="Bechner M."/>
            <person name="Bellec A."/>
            <person name="Berger A."/>
            <person name="Berges H."/>
            <person name="Bidwell S."/>
            <person name="Bisseling T."/>
            <person name="Choisne N."/>
            <person name="Couloux A."/>
            <person name="Denny R."/>
            <person name="Deshpande S."/>
            <person name="Dai X."/>
            <person name="Doyle J.J."/>
            <person name="Dudez A.M."/>
            <person name="Farmer A.D."/>
            <person name="Fouteau S."/>
            <person name="Franken C."/>
            <person name="Gibelin C."/>
            <person name="Gish J."/>
            <person name="Goldstein S."/>
            <person name="Gonzalez A.J."/>
            <person name="Green P.J."/>
            <person name="Hallab A."/>
            <person name="Hartog M."/>
            <person name="Hua A."/>
            <person name="Humphray S.J."/>
            <person name="Jeong D.H."/>
            <person name="Jing Y."/>
            <person name="Jocker A."/>
            <person name="Kenton S.M."/>
            <person name="Kim D.J."/>
            <person name="Klee K."/>
            <person name="Lai H."/>
            <person name="Lang C."/>
            <person name="Lin S."/>
            <person name="Macmil S.L."/>
            <person name="Magdelenat G."/>
            <person name="Matthews L."/>
            <person name="McCorrison J."/>
            <person name="Monaghan E.L."/>
            <person name="Mun J.H."/>
            <person name="Najar F.Z."/>
            <person name="Nicholson C."/>
            <person name="Noirot C."/>
            <person name="O'Bleness M."/>
            <person name="Paule C.R."/>
            <person name="Poulain J."/>
            <person name="Prion F."/>
            <person name="Qin B."/>
            <person name="Qu C."/>
            <person name="Retzel E.F."/>
            <person name="Riddle C."/>
            <person name="Sallet E."/>
            <person name="Samain S."/>
            <person name="Samson N."/>
            <person name="Sanders I."/>
            <person name="Saurat O."/>
            <person name="Scarpelli C."/>
            <person name="Schiex T."/>
            <person name="Segurens B."/>
            <person name="Severin A.J."/>
            <person name="Sherrier D.J."/>
            <person name="Shi R."/>
            <person name="Sims S."/>
            <person name="Singer S.R."/>
            <person name="Sinharoy S."/>
            <person name="Sterck L."/>
            <person name="Viollet A."/>
            <person name="Wang B.B."/>
            <person name="Wang K."/>
            <person name="Wang M."/>
            <person name="Wang X."/>
            <person name="Warfsmann J."/>
            <person name="Weissenbach J."/>
            <person name="White D.D."/>
            <person name="White J.D."/>
            <person name="Wiley G.B."/>
            <person name="Wincker P."/>
            <person name="Xing Y."/>
            <person name="Yang L."/>
            <person name="Yao Z."/>
            <person name="Ying F."/>
            <person name="Zhai J."/>
            <person name="Zhou L."/>
            <person name="Zuber A."/>
            <person name="Denarie J."/>
            <person name="Dixon R.A."/>
            <person name="May G.D."/>
            <person name="Schwartz D.C."/>
            <person name="Rogers J."/>
            <person name="Quetier F."/>
            <person name="Town C.D."/>
            <person name="Roe B.A."/>
        </authorList>
    </citation>
    <scope>NUCLEOTIDE SEQUENCE [LARGE SCALE GENOMIC DNA]</scope>
    <source>
        <strain evidence="1">A17</strain>
        <strain evidence="2 3">cv. Jemalong A17</strain>
    </source>
</reference>
<dbReference type="EMBL" id="CM001220">
    <property type="protein sequence ID" value="AES91486.1"/>
    <property type="molecule type" value="Genomic_DNA"/>
</dbReference>
<protein>
    <submittedName>
        <fullName evidence="1">Nucleosome assembly protein</fullName>
    </submittedName>
</protein>
<reference evidence="2" key="3">
    <citation type="submission" date="2015-04" db="UniProtKB">
        <authorList>
            <consortium name="EnsemblPlants"/>
        </authorList>
    </citation>
    <scope>IDENTIFICATION</scope>
    <source>
        <strain evidence="2">cv. Jemalong A17</strain>
    </source>
</reference>
<dbReference type="InterPro" id="IPR037231">
    <property type="entry name" value="NAP-like_sf"/>
</dbReference>
<evidence type="ECO:0000313" key="2">
    <source>
        <dbReference type="EnsemblPlants" id="AES91486"/>
    </source>
</evidence>
<dbReference type="AlphaFoldDB" id="G7JCV4"/>
<dbReference type="HOGENOM" id="CLU_2430419_0_0_1"/>
<dbReference type="SUPFAM" id="SSF143113">
    <property type="entry name" value="NAP-like"/>
    <property type="match status" value="1"/>
</dbReference>
<organism evidence="1 3">
    <name type="scientific">Medicago truncatula</name>
    <name type="common">Barrel medic</name>
    <name type="synonym">Medicago tribuloides</name>
    <dbReference type="NCBI Taxonomy" id="3880"/>
    <lineage>
        <taxon>Eukaryota</taxon>
        <taxon>Viridiplantae</taxon>
        <taxon>Streptophyta</taxon>
        <taxon>Embryophyta</taxon>
        <taxon>Tracheophyta</taxon>
        <taxon>Spermatophyta</taxon>
        <taxon>Magnoliopsida</taxon>
        <taxon>eudicotyledons</taxon>
        <taxon>Gunneridae</taxon>
        <taxon>Pentapetalae</taxon>
        <taxon>rosids</taxon>
        <taxon>fabids</taxon>
        <taxon>Fabales</taxon>
        <taxon>Fabaceae</taxon>
        <taxon>Papilionoideae</taxon>
        <taxon>50 kb inversion clade</taxon>
        <taxon>NPAAA clade</taxon>
        <taxon>Hologalegina</taxon>
        <taxon>IRL clade</taxon>
        <taxon>Trifolieae</taxon>
        <taxon>Medicago</taxon>
    </lineage>
</organism>
<name>G7JCV4_MEDTR</name>
<dbReference type="EnsemblPlants" id="AES91486">
    <property type="protein sequence ID" value="AES91486"/>
    <property type="gene ID" value="MTR_4g114070"/>
</dbReference>